<proteinExistence type="predicted"/>
<comment type="caution">
    <text evidence="1">The sequence shown here is derived from an EMBL/GenBank/DDBJ whole genome shotgun (WGS) entry which is preliminary data.</text>
</comment>
<sequence length="185" mass="21076">MTSNKATSPIFTLTSLKDTHFLTNGVTDAIERSFPHLKESGLPYQMEGDELYPLTVEEENLIAEDVAVIPLKDGSVLELQLGYTVMSDTKKYHFLMQEFDTMEVEEDDTNLSPEEVNKLCYPPCRALAEKVNGVVYWSEKPTDKYSHNGKEIHVYCYGVMVPFDALTKRHKTVSEWKAELEGFIL</sequence>
<dbReference type="AlphaFoldDB" id="A0AAW8Q0X6"/>
<organism evidence="1 2">
    <name type="scientific">Vibrio parahaemolyticus</name>
    <dbReference type="NCBI Taxonomy" id="670"/>
    <lineage>
        <taxon>Bacteria</taxon>
        <taxon>Pseudomonadati</taxon>
        <taxon>Pseudomonadota</taxon>
        <taxon>Gammaproteobacteria</taxon>
        <taxon>Vibrionales</taxon>
        <taxon>Vibrionaceae</taxon>
        <taxon>Vibrio</taxon>
    </lineage>
</organism>
<dbReference type="EMBL" id="JAUHGG010000003">
    <property type="protein sequence ID" value="MDS1821513.1"/>
    <property type="molecule type" value="Genomic_DNA"/>
</dbReference>
<gene>
    <name evidence="1" type="ORF">QX249_12645</name>
</gene>
<dbReference type="RefSeq" id="WP_311020413.1">
    <property type="nucleotide sequence ID" value="NZ_JAUHGG010000003.1"/>
</dbReference>
<evidence type="ECO:0000313" key="1">
    <source>
        <dbReference type="EMBL" id="MDS1821513.1"/>
    </source>
</evidence>
<evidence type="ECO:0000313" key="2">
    <source>
        <dbReference type="Proteomes" id="UP001253193"/>
    </source>
</evidence>
<dbReference type="Proteomes" id="UP001253193">
    <property type="component" value="Unassembled WGS sequence"/>
</dbReference>
<protein>
    <submittedName>
        <fullName evidence="1">Uncharacterized protein</fullName>
    </submittedName>
</protein>
<name>A0AAW8Q0X6_VIBPH</name>
<reference evidence="1" key="1">
    <citation type="submission" date="2023-06" db="EMBL/GenBank/DDBJ databases">
        <title>Genomic Diversity of Vibrio spp. and Metagenomic Analysis of Pathogens in Florida Gulf Coastal Waters Following Hurricane Ian.</title>
        <authorList>
            <person name="Brumfield K.D."/>
        </authorList>
    </citation>
    <scope>NUCLEOTIDE SEQUENCE</scope>
    <source>
        <strain evidence="1">WBS2B-138</strain>
    </source>
</reference>
<accession>A0AAW8Q0X6</accession>